<dbReference type="GO" id="GO:0005524">
    <property type="term" value="F:ATP binding"/>
    <property type="evidence" value="ECO:0007669"/>
    <property type="project" value="UniProtKB-UniRule"/>
</dbReference>
<feature type="domain" description="Helicase C-terminal" evidence="8">
    <location>
        <begin position="372"/>
        <end position="539"/>
    </location>
</feature>
<comment type="catalytic activity">
    <reaction evidence="5">
        <text>ATP + H2O = ADP + phosphate + H(+)</text>
        <dbReference type="Rhea" id="RHEA:13065"/>
        <dbReference type="ChEBI" id="CHEBI:15377"/>
        <dbReference type="ChEBI" id="CHEBI:15378"/>
        <dbReference type="ChEBI" id="CHEBI:30616"/>
        <dbReference type="ChEBI" id="CHEBI:43474"/>
        <dbReference type="ChEBI" id="CHEBI:456216"/>
        <dbReference type="EC" id="3.6.4.13"/>
    </reaction>
</comment>
<dbReference type="AlphaFoldDB" id="A0A9P7D552"/>
<keyword evidence="2 5" id="KW-0378">Hydrolase</keyword>
<comment type="similarity">
    <text evidence="5">Belongs to the DEAD box helicase family.</text>
</comment>
<dbReference type="OrthoDB" id="193716at2759"/>
<gene>
    <name evidence="9" type="ORF">EV702DRAFT_1195413</name>
</gene>
<reference evidence="9" key="1">
    <citation type="journal article" date="2020" name="New Phytol.">
        <title>Comparative genomics reveals dynamic genome evolution in host specialist ectomycorrhizal fungi.</title>
        <authorList>
            <person name="Lofgren L.A."/>
            <person name="Nguyen N.H."/>
            <person name="Vilgalys R."/>
            <person name="Ruytinx J."/>
            <person name="Liao H.L."/>
            <person name="Branco S."/>
            <person name="Kuo A."/>
            <person name="LaButti K."/>
            <person name="Lipzen A."/>
            <person name="Andreopoulos W."/>
            <person name="Pangilinan J."/>
            <person name="Riley R."/>
            <person name="Hundley H."/>
            <person name="Na H."/>
            <person name="Barry K."/>
            <person name="Grigoriev I.V."/>
            <person name="Stajich J.E."/>
            <person name="Kennedy P.G."/>
        </authorList>
    </citation>
    <scope>NUCLEOTIDE SEQUENCE</scope>
    <source>
        <strain evidence="9">DOB743</strain>
    </source>
</reference>
<organism evidence="9 10">
    <name type="scientific">Suillus placidus</name>
    <dbReference type="NCBI Taxonomy" id="48579"/>
    <lineage>
        <taxon>Eukaryota</taxon>
        <taxon>Fungi</taxon>
        <taxon>Dikarya</taxon>
        <taxon>Basidiomycota</taxon>
        <taxon>Agaricomycotina</taxon>
        <taxon>Agaricomycetes</taxon>
        <taxon>Agaricomycetidae</taxon>
        <taxon>Boletales</taxon>
        <taxon>Suillineae</taxon>
        <taxon>Suillaceae</taxon>
        <taxon>Suillus</taxon>
    </lineage>
</organism>
<feature type="domain" description="Helicase ATP-binding" evidence="7">
    <location>
        <begin position="138"/>
        <end position="344"/>
    </location>
</feature>
<evidence type="ECO:0000256" key="3">
    <source>
        <dbReference type="ARBA" id="ARBA00022840"/>
    </source>
</evidence>
<accession>A0A9P7D552</accession>
<comment type="domain">
    <text evidence="5">The Q motif is unique to and characteristic of the DEAD box family of RNA helicases and controls ATP binding and hydrolysis.</text>
</comment>
<keyword evidence="3 5" id="KW-0067">ATP-binding</keyword>
<dbReference type="SUPFAM" id="SSF52540">
    <property type="entry name" value="P-loop containing nucleoside triphosphate hydrolases"/>
    <property type="match status" value="1"/>
</dbReference>
<dbReference type="InterPro" id="IPR014001">
    <property type="entry name" value="Helicase_ATP-bd"/>
</dbReference>
<dbReference type="SMART" id="SM00487">
    <property type="entry name" value="DEXDc"/>
    <property type="match status" value="1"/>
</dbReference>
<evidence type="ECO:0000259" key="8">
    <source>
        <dbReference type="PROSITE" id="PS51194"/>
    </source>
</evidence>
<dbReference type="Pfam" id="PF00271">
    <property type="entry name" value="Helicase_C"/>
    <property type="match status" value="1"/>
</dbReference>
<sequence>MTCSLLARATTASSRTCFHSQPFQSQRHGFATFRGTRAGIFIPRVRSLKYESTATASAATPSVALQENIANAPAPTGVPAGNLALEPPSWESIKQIISYPTLRAVIEKPYQFKTMTPVQAEVAKLLPGLAQPPDSTSNDVPTRSRDLLVKAKTGTGKTFAFLIPAIEARVNAIHAWGKQAVRDAGLVSDKHLEAQARRQFTREHVGTLIISPTRELATQIANTAIKLTHHHKDFEVRLFYGGASKRMQMRDFMKGRRDIVVATPGRLRDLLQSEPEVAKGISKCKMVIFDEADMLLDMGFRDDIDAIMSHLPPRSERQTFLFSATLSRTVRQVAQTVLAQDHKFIDVVPENESPVHAHVPQYHTVLPNPSQQIPHLLRLLAHDQLTNPGKSKVLLFLPTTRMTQLFATLTRELSKAVLPAGAHTKVYEIHSKRAQDSRIAASDAFRADNSGASILVSSDVSARGVDYPGVTRVIQLGIPAATEQYIHRVGRTGRQGSTVGRGDLVLLPWEIGFLSWQLNEVPLKPVTSDELARQVQDLAAHYDADPQAVFKGIPIKSYDAKGRPMRGGPRMYDAPLSPRLSSEEMNNSITALLKHIDEEAVKETFASLLGYYIPKSPELRVQKGNILAGCRSWATEACGLPTPPYVSDGFLQKMGLNDGRTKHFGKSYRDPRSSARPGNSWETRGKQNNRSFENPRGNFRRDEQLDDNDPSGNVDEYRGARYGRERPKPRREWGRDNDHSGDVEYRGARYGREKPKPQREWVHPSDPSGNTEEYRGSRYGREPRPQREWSRDAPCHENSSRGFGNR</sequence>
<evidence type="ECO:0000259" key="7">
    <source>
        <dbReference type="PROSITE" id="PS51192"/>
    </source>
</evidence>
<evidence type="ECO:0000256" key="5">
    <source>
        <dbReference type="RuleBase" id="RU365068"/>
    </source>
</evidence>
<evidence type="ECO:0000256" key="1">
    <source>
        <dbReference type="ARBA" id="ARBA00022741"/>
    </source>
</evidence>
<dbReference type="Pfam" id="PF00270">
    <property type="entry name" value="DEAD"/>
    <property type="match status" value="1"/>
</dbReference>
<keyword evidence="5" id="KW-0347">Helicase</keyword>
<name>A0A9P7D552_9AGAM</name>
<dbReference type="EMBL" id="JABBWD010000012">
    <property type="protein sequence ID" value="KAG1779463.1"/>
    <property type="molecule type" value="Genomic_DNA"/>
</dbReference>
<comment type="function">
    <text evidence="5">RNA helicase.</text>
</comment>
<dbReference type="InterPro" id="IPR027417">
    <property type="entry name" value="P-loop_NTPase"/>
</dbReference>
<evidence type="ECO:0000256" key="2">
    <source>
        <dbReference type="ARBA" id="ARBA00022801"/>
    </source>
</evidence>
<dbReference type="GO" id="GO:0016787">
    <property type="term" value="F:hydrolase activity"/>
    <property type="evidence" value="ECO:0007669"/>
    <property type="project" value="UniProtKB-KW"/>
</dbReference>
<dbReference type="InterPro" id="IPR001650">
    <property type="entry name" value="Helicase_C-like"/>
</dbReference>
<dbReference type="Gene3D" id="3.40.50.300">
    <property type="entry name" value="P-loop containing nucleotide triphosphate hydrolases"/>
    <property type="match status" value="2"/>
</dbReference>
<feature type="compositionally biased region" description="Basic and acidic residues" evidence="6">
    <location>
        <begin position="715"/>
        <end position="763"/>
    </location>
</feature>
<dbReference type="PANTHER" id="PTHR24031">
    <property type="entry name" value="RNA HELICASE"/>
    <property type="match status" value="1"/>
</dbReference>
<evidence type="ECO:0000256" key="4">
    <source>
        <dbReference type="ARBA" id="ARBA00022884"/>
    </source>
</evidence>
<evidence type="ECO:0000313" key="10">
    <source>
        <dbReference type="Proteomes" id="UP000714275"/>
    </source>
</evidence>
<keyword evidence="10" id="KW-1185">Reference proteome</keyword>
<comment type="caution">
    <text evidence="9">The sequence shown here is derived from an EMBL/GenBank/DDBJ whole genome shotgun (WGS) entry which is preliminary data.</text>
</comment>
<dbReference type="InterPro" id="IPR011545">
    <property type="entry name" value="DEAD/DEAH_box_helicase_dom"/>
</dbReference>
<dbReference type="PROSITE" id="PS51194">
    <property type="entry name" value="HELICASE_CTER"/>
    <property type="match status" value="1"/>
</dbReference>
<dbReference type="Proteomes" id="UP000714275">
    <property type="component" value="Unassembled WGS sequence"/>
</dbReference>
<dbReference type="CDD" id="cd18787">
    <property type="entry name" value="SF2_C_DEAD"/>
    <property type="match status" value="1"/>
</dbReference>
<dbReference type="GO" id="GO:0003724">
    <property type="term" value="F:RNA helicase activity"/>
    <property type="evidence" value="ECO:0007669"/>
    <property type="project" value="UniProtKB-EC"/>
</dbReference>
<evidence type="ECO:0000256" key="6">
    <source>
        <dbReference type="SAM" id="MobiDB-lite"/>
    </source>
</evidence>
<evidence type="ECO:0000313" key="9">
    <source>
        <dbReference type="EMBL" id="KAG1779463.1"/>
    </source>
</evidence>
<keyword evidence="1 5" id="KW-0547">Nucleotide-binding</keyword>
<dbReference type="SMART" id="SM00490">
    <property type="entry name" value="HELICc"/>
    <property type="match status" value="1"/>
</dbReference>
<proteinExistence type="inferred from homology"/>
<dbReference type="PROSITE" id="PS51192">
    <property type="entry name" value="HELICASE_ATP_BIND_1"/>
    <property type="match status" value="1"/>
</dbReference>
<feature type="compositionally biased region" description="Polar residues" evidence="6">
    <location>
        <begin position="676"/>
        <end position="692"/>
    </location>
</feature>
<keyword evidence="4 5" id="KW-0694">RNA-binding</keyword>
<dbReference type="GO" id="GO:0003723">
    <property type="term" value="F:RNA binding"/>
    <property type="evidence" value="ECO:0007669"/>
    <property type="project" value="UniProtKB-UniRule"/>
</dbReference>
<dbReference type="EC" id="3.6.4.13" evidence="5"/>
<protein>
    <recommendedName>
        <fullName evidence="5">ATP-dependent RNA helicase</fullName>
        <ecNumber evidence="5">3.6.4.13</ecNumber>
    </recommendedName>
</protein>
<feature type="compositionally biased region" description="Basic and acidic residues" evidence="6">
    <location>
        <begin position="772"/>
        <end position="799"/>
    </location>
</feature>
<feature type="region of interest" description="Disordered" evidence="6">
    <location>
        <begin position="657"/>
        <end position="806"/>
    </location>
</feature>